<sequence>MSSGEIIEAETVAVQLVVTLAARGQTVATAESLTGGLVAGALTDVPGASAVYVGGVVSYATHAKEELLAVSPEVIEGAGVVSAACVEAMARGVRRLLGTTYGVATTGVAGPDEQEGKPVGTVFIGLAGPGGVTSVALRLGGDRRAIRAATVEAALALLREQVPREEPRLG</sequence>
<dbReference type="InterPro" id="IPR036653">
    <property type="entry name" value="CinA-like_C"/>
</dbReference>
<comment type="caution">
    <text evidence="2">The sequence shown here is derived from an EMBL/GenBank/DDBJ whole genome shotgun (WGS) entry which is preliminary data.</text>
</comment>
<dbReference type="EMBL" id="SJZJ01000009">
    <property type="protein sequence ID" value="TCJ28987.1"/>
    <property type="molecule type" value="Genomic_DNA"/>
</dbReference>
<dbReference type="Proteomes" id="UP000295453">
    <property type="component" value="Unassembled WGS sequence"/>
</dbReference>
<dbReference type="Gene3D" id="3.90.950.20">
    <property type="entry name" value="CinA-like"/>
    <property type="match status" value="1"/>
</dbReference>
<dbReference type="SUPFAM" id="SSF142433">
    <property type="entry name" value="CinA-like"/>
    <property type="match status" value="1"/>
</dbReference>
<evidence type="ECO:0000313" key="2">
    <source>
        <dbReference type="EMBL" id="TCJ28987.1"/>
    </source>
</evidence>
<dbReference type="Pfam" id="PF02464">
    <property type="entry name" value="CinA"/>
    <property type="match status" value="1"/>
</dbReference>
<feature type="domain" description="CinA C-terminal" evidence="1">
    <location>
        <begin position="11"/>
        <end position="161"/>
    </location>
</feature>
<keyword evidence="3" id="KW-1185">Reference proteome</keyword>
<dbReference type="AlphaFoldDB" id="A0A4R1CEF9"/>
<name>A0A4R1CEF9_9ACTN</name>
<dbReference type="OrthoDB" id="1253990at2"/>
<gene>
    <name evidence="2" type="ORF">EPD65_07440</name>
</gene>
<dbReference type="NCBIfam" id="TIGR00199">
    <property type="entry name" value="PncC_domain"/>
    <property type="match status" value="1"/>
</dbReference>
<accession>A0A4R1CEF9</accession>
<dbReference type="RefSeq" id="WP_131582724.1">
    <property type="nucleotide sequence ID" value="NZ_SJZJ01000009.1"/>
</dbReference>
<organism evidence="2 3">
    <name type="scientific">Nocardioides jejuensis</name>
    <dbReference type="NCBI Taxonomy" id="2502782"/>
    <lineage>
        <taxon>Bacteria</taxon>
        <taxon>Bacillati</taxon>
        <taxon>Actinomycetota</taxon>
        <taxon>Actinomycetes</taxon>
        <taxon>Propionibacteriales</taxon>
        <taxon>Nocardioidaceae</taxon>
        <taxon>Nocardioides</taxon>
    </lineage>
</organism>
<proteinExistence type="predicted"/>
<reference evidence="2 3" key="1">
    <citation type="submission" date="2019-03" db="EMBL/GenBank/DDBJ databases">
        <authorList>
            <person name="Kim M.K.M."/>
        </authorList>
    </citation>
    <scope>NUCLEOTIDE SEQUENCE [LARGE SCALE GENOMIC DNA]</scope>
    <source>
        <strain evidence="2 3">18JY15-6</strain>
    </source>
</reference>
<evidence type="ECO:0000259" key="1">
    <source>
        <dbReference type="Pfam" id="PF02464"/>
    </source>
</evidence>
<evidence type="ECO:0000313" key="3">
    <source>
        <dbReference type="Proteomes" id="UP000295453"/>
    </source>
</evidence>
<dbReference type="InterPro" id="IPR008136">
    <property type="entry name" value="CinA_C"/>
</dbReference>
<protein>
    <submittedName>
        <fullName evidence="2">CinA family protein</fullName>
    </submittedName>
</protein>